<keyword evidence="1" id="KW-1133">Transmembrane helix</keyword>
<dbReference type="EMBL" id="BSKO01000001">
    <property type="protein sequence ID" value="GLO64230.1"/>
    <property type="molecule type" value="Genomic_DNA"/>
</dbReference>
<protein>
    <recommendedName>
        <fullName evidence="4">CXXC-20-CXXC protein</fullName>
    </recommendedName>
</protein>
<evidence type="ECO:0000256" key="1">
    <source>
        <dbReference type="SAM" id="Phobius"/>
    </source>
</evidence>
<comment type="caution">
    <text evidence="2">The sequence shown here is derived from an EMBL/GenBank/DDBJ whole genome shotgun (WGS) entry which is preliminary data.</text>
</comment>
<keyword evidence="1" id="KW-0812">Transmembrane</keyword>
<keyword evidence="1" id="KW-0472">Membrane</keyword>
<dbReference type="RefSeq" id="WP_069685054.1">
    <property type="nucleotide sequence ID" value="NZ_BSKO01000001.1"/>
</dbReference>
<feature type="transmembrane region" description="Helical" evidence="1">
    <location>
        <begin position="46"/>
        <end position="62"/>
    </location>
</feature>
<dbReference type="InterPro" id="IPR026369">
    <property type="entry name" value="CxxC_20_CxxC"/>
</dbReference>
<proteinExistence type="predicted"/>
<feature type="transmembrane region" description="Helical" evidence="1">
    <location>
        <begin position="68"/>
        <end position="86"/>
    </location>
</feature>
<reference evidence="2 3" key="1">
    <citation type="submission" date="2023-02" db="EMBL/GenBank/DDBJ databases">
        <title>Oceanobacillus kimchii IFOP_LL358 isolated form Alexandrium catenella lab strain.</title>
        <authorList>
            <person name="Gajardo G."/>
            <person name="Ueki S."/>
            <person name="Maruyama F."/>
        </authorList>
    </citation>
    <scope>NUCLEOTIDE SEQUENCE [LARGE SCALE GENOMIC DNA]</scope>
    <source>
        <strain evidence="2 3">IFOP_LL358</strain>
    </source>
</reference>
<accession>A0ABQ5TE84</accession>
<gene>
    <name evidence="2" type="ORF">MACH08_00140</name>
</gene>
<sequence length="96" mass="11114">MQTPSCKYCEAQWSYGETFKNIFKPRMICSHCGEENYYQSNSKNSWITLFGIPIVLIVALLLDLSTSLIILISIILVIVHIALFPYRTQLKKKEKK</sequence>
<organism evidence="2 3">
    <name type="scientific">Oceanobacillus kimchii</name>
    <dbReference type="NCBI Taxonomy" id="746691"/>
    <lineage>
        <taxon>Bacteria</taxon>
        <taxon>Bacillati</taxon>
        <taxon>Bacillota</taxon>
        <taxon>Bacilli</taxon>
        <taxon>Bacillales</taxon>
        <taxon>Bacillaceae</taxon>
        <taxon>Oceanobacillus</taxon>
    </lineage>
</organism>
<name>A0ABQ5TE84_9BACI</name>
<dbReference type="Proteomes" id="UP001275436">
    <property type="component" value="Unassembled WGS sequence"/>
</dbReference>
<keyword evidence="3" id="KW-1185">Reference proteome</keyword>
<evidence type="ECO:0000313" key="2">
    <source>
        <dbReference type="EMBL" id="GLO64230.1"/>
    </source>
</evidence>
<evidence type="ECO:0008006" key="4">
    <source>
        <dbReference type="Google" id="ProtNLM"/>
    </source>
</evidence>
<evidence type="ECO:0000313" key="3">
    <source>
        <dbReference type="Proteomes" id="UP001275436"/>
    </source>
</evidence>
<dbReference type="NCBIfam" id="TIGR04104">
    <property type="entry name" value="cxxc_20_cxxc"/>
    <property type="match status" value="1"/>
</dbReference>